<gene>
    <name evidence="3" type="ORF">MGAL_10B007994</name>
</gene>
<dbReference type="EMBL" id="UYJE01001438">
    <property type="protein sequence ID" value="VDI02170.1"/>
    <property type="molecule type" value="Genomic_DNA"/>
</dbReference>
<sequence>MPGSSTISVTKVHSRALLDKGELTPSPTSDEFDITILICLLREMTPKVAAPRHTGFDQLPRIADESPGACLANIKYYRNFLAHPDKVKLTTLSCTTFDDLFARVGMAIKVLGNNQLYGKVAVAKQLNIDNDFAEYLEKFVKHEKQLEDLHNVVQQISKDINHLQTLCHKSEDKSDELENELRCKEEEMEKKISDITSNSNLCKQLIETIEMNVKGIRKQLDSLSKQQGDNSEKIKKLNEHKLSIK</sequence>
<evidence type="ECO:0000313" key="3">
    <source>
        <dbReference type="EMBL" id="VDI02170.1"/>
    </source>
</evidence>
<feature type="region of interest" description="Disordered" evidence="1">
    <location>
        <begin position="224"/>
        <end position="245"/>
    </location>
</feature>
<proteinExistence type="predicted"/>
<feature type="domain" description="DZIP3-like HEPN" evidence="2">
    <location>
        <begin position="25"/>
        <end position="134"/>
    </location>
</feature>
<evidence type="ECO:0000259" key="2">
    <source>
        <dbReference type="Pfam" id="PF18738"/>
    </source>
</evidence>
<comment type="caution">
    <text evidence="3">The sequence shown here is derived from an EMBL/GenBank/DDBJ whole genome shotgun (WGS) entry which is preliminary data.</text>
</comment>
<dbReference type="Proteomes" id="UP000596742">
    <property type="component" value="Unassembled WGS sequence"/>
</dbReference>
<evidence type="ECO:0000313" key="4">
    <source>
        <dbReference type="Proteomes" id="UP000596742"/>
    </source>
</evidence>
<organism evidence="3 4">
    <name type="scientific">Mytilus galloprovincialis</name>
    <name type="common">Mediterranean mussel</name>
    <dbReference type="NCBI Taxonomy" id="29158"/>
    <lineage>
        <taxon>Eukaryota</taxon>
        <taxon>Metazoa</taxon>
        <taxon>Spiralia</taxon>
        <taxon>Lophotrochozoa</taxon>
        <taxon>Mollusca</taxon>
        <taxon>Bivalvia</taxon>
        <taxon>Autobranchia</taxon>
        <taxon>Pteriomorphia</taxon>
        <taxon>Mytilida</taxon>
        <taxon>Mytiloidea</taxon>
        <taxon>Mytilidae</taxon>
        <taxon>Mytilinae</taxon>
        <taxon>Mytilus</taxon>
    </lineage>
</organism>
<evidence type="ECO:0000256" key="1">
    <source>
        <dbReference type="SAM" id="MobiDB-lite"/>
    </source>
</evidence>
<reference evidence="3" key="1">
    <citation type="submission" date="2018-11" db="EMBL/GenBank/DDBJ databases">
        <authorList>
            <person name="Alioto T."/>
            <person name="Alioto T."/>
        </authorList>
    </citation>
    <scope>NUCLEOTIDE SEQUENCE</scope>
</reference>
<keyword evidence="4" id="KW-1185">Reference proteome</keyword>
<dbReference type="AlphaFoldDB" id="A0A8B6C9P7"/>
<dbReference type="OrthoDB" id="10531984at2759"/>
<accession>A0A8B6C9P7</accession>
<dbReference type="Pfam" id="PF18738">
    <property type="entry name" value="HEPN_DZIP3"/>
    <property type="match status" value="1"/>
</dbReference>
<feature type="compositionally biased region" description="Basic and acidic residues" evidence="1">
    <location>
        <begin position="230"/>
        <end position="245"/>
    </location>
</feature>
<feature type="non-terminal residue" evidence="3">
    <location>
        <position position="1"/>
    </location>
</feature>
<protein>
    <recommendedName>
        <fullName evidence="2">DZIP3-like HEPN domain-containing protein</fullName>
    </recommendedName>
</protein>
<name>A0A8B6C9P7_MYTGA</name>
<dbReference type="InterPro" id="IPR041249">
    <property type="entry name" value="HEPN_DZIP3"/>
</dbReference>